<evidence type="ECO:0000313" key="3">
    <source>
        <dbReference type="EMBL" id="PPJ36410.1"/>
    </source>
</evidence>
<keyword evidence="1" id="KW-0732">Signal</keyword>
<dbReference type="Proteomes" id="UP000239874">
    <property type="component" value="Unassembled WGS sequence"/>
</dbReference>
<feature type="signal peptide" evidence="1">
    <location>
        <begin position="1"/>
        <end position="26"/>
    </location>
</feature>
<protein>
    <recommendedName>
        <fullName evidence="2">DUF8020 domain-containing protein</fullName>
    </recommendedName>
</protein>
<name>A0A2S6AMG0_9NOCA</name>
<dbReference type="EMBL" id="PSZC01000014">
    <property type="protein sequence ID" value="PPJ36410.1"/>
    <property type="molecule type" value="Genomic_DNA"/>
</dbReference>
<organism evidence="3 4">
    <name type="scientific">Nocardia nova</name>
    <dbReference type="NCBI Taxonomy" id="37330"/>
    <lineage>
        <taxon>Bacteria</taxon>
        <taxon>Bacillati</taxon>
        <taxon>Actinomycetota</taxon>
        <taxon>Actinomycetes</taxon>
        <taxon>Mycobacteriales</taxon>
        <taxon>Nocardiaceae</taxon>
        <taxon>Nocardia</taxon>
    </lineage>
</organism>
<sequence length="175" mass="17041">MKLYTPTAAALAGAAIIVAAAATAHAEPGTVDDAAINATDHGVVYTVTNPDGRSAAAHTANGRFVANAETVALVDGTGATVTTIPLGLPTTSGMVDVAASISEDGRTLTLTPQSATHPIDEASDIEARKQHNAGIGALVGAGIGAVLGFFLGGVGALVTVPICAGIGALIGYSTP</sequence>
<feature type="chain" id="PRO_5015621949" description="DUF8020 domain-containing protein" evidence="1">
    <location>
        <begin position="27"/>
        <end position="175"/>
    </location>
</feature>
<evidence type="ECO:0000256" key="1">
    <source>
        <dbReference type="SAM" id="SignalP"/>
    </source>
</evidence>
<proteinExistence type="predicted"/>
<accession>A0A2S6AMG0</accession>
<evidence type="ECO:0000259" key="2">
    <source>
        <dbReference type="Pfam" id="PF26059"/>
    </source>
</evidence>
<feature type="domain" description="DUF8020" evidence="2">
    <location>
        <begin position="42"/>
        <end position="113"/>
    </location>
</feature>
<comment type="caution">
    <text evidence="3">The sequence shown here is derived from an EMBL/GenBank/DDBJ whole genome shotgun (WGS) entry which is preliminary data.</text>
</comment>
<evidence type="ECO:0000313" key="4">
    <source>
        <dbReference type="Proteomes" id="UP000239874"/>
    </source>
</evidence>
<dbReference type="AlphaFoldDB" id="A0A2S6AMG0"/>
<dbReference type="Pfam" id="PF26059">
    <property type="entry name" value="DUF8020"/>
    <property type="match status" value="1"/>
</dbReference>
<dbReference type="RefSeq" id="WP_104380205.1">
    <property type="nucleotide sequence ID" value="NZ_PSZC01000014.1"/>
</dbReference>
<gene>
    <name evidence="3" type="ORF">C5E45_20390</name>
</gene>
<reference evidence="3 4" key="1">
    <citation type="submission" date="2018-02" db="EMBL/GenBank/DDBJ databases">
        <title>8 Nocardia nova and 1 Nocardia cyriacigeorgica strain used for evolution to TMP-SMX.</title>
        <authorList>
            <person name="Mehta H."/>
            <person name="Weng J."/>
            <person name="Shamoo Y."/>
        </authorList>
    </citation>
    <scope>NUCLEOTIDE SEQUENCE [LARGE SCALE GENOMIC DNA]</scope>
    <source>
        <strain evidence="3 4">MDA3139</strain>
    </source>
</reference>
<dbReference type="InterPro" id="IPR058333">
    <property type="entry name" value="DUF8020"/>
</dbReference>